<gene>
    <name evidence="7" type="ORF">HXL68_13205</name>
</gene>
<dbReference type="Proteomes" id="UP000718593">
    <property type="component" value="Unassembled WGS sequence"/>
</dbReference>
<dbReference type="GO" id="GO:0009061">
    <property type="term" value="P:anaerobic respiration"/>
    <property type="evidence" value="ECO:0007669"/>
    <property type="project" value="TreeGrafter"/>
</dbReference>
<dbReference type="GO" id="GO:0030151">
    <property type="term" value="F:molybdenum ion binding"/>
    <property type="evidence" value="ECO:0007669"/>
    <property type="project" value="TreeGrafter"/>
</dbReference>
<dbReference type="AlphaFoldDB" id="A0A930BTW8"/>
<dbReference type="EMBL" id="JABZMI010000323">
    <property type="protein sequence ID" value="MBF1165983.1"/>
    <property type="molecule type" value="Genomic_DNA"/>
</dbReference>
<evidence type="ECO:0000313" key="7">
    <source>
        <dbReference type="EMBL" id="MBF1165983.1"/>
    </source>
</evidence>
<evidence type="ECO:0000256" key="3">
    <source>
        <dbReference type="ARBA" id="ARBA00022723"/>
    </source>
</evidence>
<dbReference type="GO" id="GO:0051536">
    <property type="term" value="F:iron-sulfur cluster binding"/>
    <property type="evidence" value="ECO:0007669"/>
    <property type="project" value="UniProtKB-KW"/>
</dbReference>
<dbReference type="Pfam" id="PF00384">
    <property type="entry name" value="Molybdopterin"/>
    <property type="match status" value="1"/>
</dbReference>
<dbReference type="NCBIfam" id="TIGR01409">
    <property type="entry name" value="TAT_signal_seq"/>
    <property type="match status" value="1"/>
</dbReference>
<dbReference type="Gene3D" id="3.40.50.12440">
    <property type="match status" value="1"/>
</dbReference>
<accession>A0A930BTW8</accession>
<sequence length="180" mass="20217">MDTPRNWLDLLNPKRRNFLKTVGAGAAVATTSGLVELGSGEQQAQAFAYEPYPRDDQLTTVVTSCDHNCGSRHMLVAHKKGDVIVRLSTDDGRYQEGGKFGFENEQVPQLRACLRGRSYRSRLYSPERLLYPMLRVGERGEGKFKRVSWDEALNFVAQKMVDIKQKYGPTAILDQAYAGT</sequence>
<organism evidence="7 8">
    <name type="scientific">Dechloromonas agitata</name>
    <dbReference type="NCBI Taxonomy" id="73030"/>
    <lineage>
        <taxon>Bacteria</taxon>
        <taxon>Pseudomonadati</taxon>
        <taxon>Pseudomonadota</taxon>
        <taxon>Betaproteobacteria</taxon>
        <taxon>Rhodocyclales</taxon>
        <taxon>Azonexaceae</taxon>
        <taxon>Dechloromonas</taxon>
    </lineage>
</organism>
<dbReference type="PROSITE" id="PS51669">
    <property type="entry name" value="4FE4S_MOW_BIS_MGD"/>
    <property type="match status" value="1"/>
</dbReference>
<dbReference type="InterPro" id="IPR050612">
    <property type="entry name" value="Prok_Mopterin_Oxidored"/>
</dbReference>
<dbReference type="Gene3D" id="3.40.50.740">
    <property type="match status" value="1"/>
</dbReference>
<dbReference type="InterPro" id="IPR006656">
    <property type="entry name" value="Mopterin_OxRdtase"/>
</dbReference>
<dbReference type="GO" id="GO:0009055">
    <property type="term" value="F:electron transfer activity"/>
    <property type="evidence" value="ECO:0007669"/>
    <property type="project" value="TreeGrafter"/>
</dbReference>
<proteinExistence type="predicted"/>
<protein>
    <submittedName>
        <fullName evidence="7">Molybdopterin-dependent oxidoreductase</fullName>
    </submittedName>
</protein>
<keyword evidence="4" id="KW-0408">Iron</keyword>
<feature type="domain" description="4Fe-4S Mo/W bis-MGD-type" evidence="6">
    <location>
        <begin position="58"/>
        <end position="127"/>
    </location>
</feature>
<evidence type="ECO:0000313" key="8">
    <source>
        <dbReference type="Proteomes" id="UP000718593"/>
    </source>
</evidence>
<comment type="caution">
    <text evidence="7">The sequence shown here is derived from an EMBL/GenBank/DDBJ whole genome shotgun (WGS) entry which is preliminary data.</text>
</comment>
<dbReference type="SUPFAM" id="SSF53706">
    <property type="entry name" value="Formate dehydrogenase/DMSO reductase, domains 1-3"/>
    <property type="match status" value="1"/>
</dbReference>
<name>A0A930BTW8_9RHOO</name>
<dbReference type="PANTHER" id="PTHR43742:SF3">
    <property type="entry name" value="DIMETHYL SULFOXIDE REDUCTASE DMSA"/>
    <property type="match status" value="1"/>
</dbReference>
<evidence type="ECO:0000256" key="4">
    <source>
        <dbReference type="ARBA" id="ARBA00023004"/>
    </source>
</evidence>
<reference evidence="7" key="1">
    <citation type="submission" date="2020-04" db="EMBL/GenBank/DDBJ databases">
        <title>Deep metagenomics examines the oral microbiome during advanced dental caries in children, revealing novel taxa and co-occurrences with host molecules.</title>
        <authorList>
            <person name="Baker J.L."/>
            <person name="Morton J.T."/>
            <person name="Dinis M."/>
            <person name="Alvarez R."/>
            <person name="Tran N.C."/>
            <person name="Knight R."/>
            <person name="Edlund A."/>
        </authorList>
    </citation>
    <scope>NUCLEOTIDE SEQUENCE</scope>
    <source>
        <strain evidence="7">JCVI_32_bin.24</strain>
    </source>
</reference>
<keyword evidence="2" id="KW-0500">Molybdenum</keyword>
<keyword evidence="5" id="KW-0411">Iron-sulfur</keyword>
<dbReference type="InterPro" id="IPR006963">
    <property type="entry name" value="Mopterin_OxRdtase_4Fe-4S_dom"/>
</dbReference>
<keyword evidence="3" id="KW-0479">Metal-binding</keyword>
<evidence type="ECO:0000256" key="1">
    <source>
        <dbReference type="ARBA" id="ARBA00001942"/>
    </source>
</evidence>
<evidence type="ECO:0000256" key="5">
    <source>
        <dbReference type="ARBA" id="ARBA00023014"/>
    </source>
</evidence>
<comment type="cofactor">
    <cofactor evidence="1">
        <name>Mo-bis(molybdopterin guanine dinucleotide)</name>
        <dbReference type="ChEBI" id="CHEBI:60539"/>
    </cofactor>
</comment>
<evidence type="ECO:0000259" key="6">
    <source>
        <dbReference type="PROSITE" id="PS51669"/>
    </source>
</evidence>
<dbReference type="GO" id="GO:0016491">
    <property type="term" value="F:oxidoreductase activity"/>
    <property type="evidence" value="ECO:0007669"/>
    <property type="project" value="InterPro"/>
</dbReference>
<dbReference type="PANTHER" id="PTHR43742">
    <property type="entry name" value="TRIMETHYLAMINE-N-OXIDE REDUCTASE"/>
    <property type="match status" value="1"/>
</dbReference>
<dbReference type="InterPro" id="IPR006311">
    <property type="entry name" value="TAT_signal"/>
</dbReference>
<feature type="non-terminal residue" evidence="7">
    <location>
        <position position="180"/>
    </location>
</feature>
<evidence type="ECO:0000256" key="2">
    <source>
        <dbReference type="ARBA" id="ARBA00022505"/>
    </source>
</evidence>
<dbReference type="PROSITE" id="PS51318">
    <property type="entry name" value="TAT"/>
    <property type="match status" value="1"/>
</dbReference>
<dbReference type="GO" id="GO:0030288">
    <property type="term" value="C:outer membrane-bounded periplasmic space"/>
    <property type="evidence" value="ECO:0007669"/>
    <property type="project" value="TreeGrafter"/>
</dbReference>
<dbReference type="InterPro" id="IPR019546">
    <property type="entry name" value="TAT_signal_bac_arc"/>
</dbReference>